<dbReference type="WBParaSite" id="ACRNAN_scaffold198.g30742.t1">
    <property type="protein sequence ID" value="ACRNAN_scaffold198.g30742.t1"/>
    <property type="gene ID" value="ACRNAN_scaffold198.g30742"/>
</dbReference>
<dbReference type="PANTHER" id="PTHR31357:SF5">
    <property type="entry name" value="SERPENTINE RECEPTOR CLASS ALPHA-1-RELATED"/>
    <property type="match status" value="1"/>
</dbReference>
<dbReference type="GO" id="GO:0004984">
    <property type="term" value="F:olfactory receptor activity"/>
    <property type="evidence" value="ECO:0007669"/>
    <property type="project" value="TreeGrafter"/>
</dbReference>
<dbReference type="InterPro" id="IPR051080">
    <property type="entry name" value="Nematode_rcpt-like_serp_alpha"/>
</dbReference>
<keyword evidence="7" id="KW-1185">Reference proteome</keyword>
<name>A0A914D8H0_9BILA</name>
<keyword evidence="2 6" id="KW-0812">Transmembrane</keyword>
<evidence type="ECO:0000256" key="1">
    <source>
        <dbReference type="ARBA" id="ARBA00004141"/>
    </source>
</evidence>
<keyword evidence="3 6" id="KW-1133">Transmembrane helix</keyword>
<proteinExistence type="inferred from homology"/>
<accession>A0A914D8H0</accession>
<feature type="transmembrane region" description="Helical" evidence="6">
    <location>
        <begin position="7"/>
        <end position="25"/>
    </location>
</feature>
<dbReference type="AlphaFoldDB" id="A0A914D8H0"/>
<organism evidence="7 8">
    <name type="scientific">Acrobeloides nanus</name>
    <dbReference type="NCBI Taxonomy" id="290746"/>
    <lineage>
        <taxon>Eukaryota</taxon>
        <taxon>Metazoa</taxon>
        <taxon>Ecdysozoa</taxon>
        <taxon>Nematoda</taxon>
        <taxon>Chromadorea</taxon>
        <taxon>Rhabditida</taxon>
        <taxon>Tylenchina</taxon>
        <taxon>Cephalobomorpha</taxon>
        <taxon>Cephaloboidea</taxon>
        <taxon>Cephalobidae</taxon>
        <taxon>Acrobeloides</taxon>
    </lineage>
</organism>
<feature type="transmembrane region" description="Helical" evidence="6">
    <location>
        <begin position="148"/>
        <end position="167"/>
    </location>
</feature>
<evidence type="ECO:0000256" key="2">
    <source>
        <dbReference type="ARBA" id="ARBA00022692"/>
    </source>
</evidence>
<comment type="similarity">
    <text evidence="5">Belongs to the nematode receptor-like protein sra family.</text>
</comment>
<dbReference type="Proteomes" id="UP000887540">
    <property type="component" value="Unplaced"/>
</dbReference>
<evidence type="ECO:0000313" key="8">
    <source>
        <dbReference type="WBParaSite" id="ACRNAN_scaffold198.g30742.t1"/>
    </source>
</evidence>
<keyword evidence="4 6" id="KW-0472">Membrane</keyword>
<dbReference type="Pfam" id="PF10292">
    <property type="entry name" value="7TM_GPCR_Srab"/>
    <property type="match status" value="1"/>
</dbReference>
<evidence type="ECO:0000256" key="3">
    <source>
        <dbReference type="ARBA" id="ARBA00022989"/>
    </source>
</evidence>
<sequence length="198" mass="23309">MNRFLGLIKVGFMWVVMFVWNVFAFDNEDLYQVKPYCVLTSPNNNEKLKSMNYILLVLDILVTIMDFLLFLKNSKSLTSSRRFNQVTPSYQLSQVYQLNENKRAMQMIFPMSVLHSLFFIAYLVTSLVVREMFFNSEDQVQYKSLIELTNVITCVYITLVPLIFLGLRKNLTKPKPTRIVPLIDEQGLYMNNLKNMWN</sequence>
<evidence type="ECO:0000256" key="5">
    <source>
        <dbReference type="ARBA" id="ARBA00037994"/>
    </source>
</evidence>
<evidence type="ECO:0000256" key="4">
    <source>
        <dbReference type="ARBA" id="ARBA00023136"/>
    </source>
</evidence>
<dbReference type="InterPro" id="IPR019408">
    <property type="entry name" value="7TM_GPCR_serpentine_rcpt_Srab"/>
</dbReference>
<protein>
    <submittedName>
        <fullName evidence="8">Vomeronasal type-1 receptor</fullName>
    </submittedName>
</protein>
<comment type="subcellular location">
    <subcellularLocation>
        <location evidence="1">Membrane</location>
        <topology evidence="1">Multi-pass membrane protein</topology>
    </subcellularLocation>
</comment>
<evidence type="ECO:0000256" key="6">
    <source>
        <dbReference type="SAM" id="Phobius"/>
    </source>
</evidence>
<reference evidence="8" key="1">
    <citation type="submission" date="2022-11" db="UniProtKB">
        <authorList>
            <consortium name="WormBaseParasite"/>
        </authorList>
    </citation>
    <scope>IDENTIFICATION</scope>
</reference>
<evidence type="ECO:0000313" key="7">
    <source>
        <dbReference type="Proteomes" id="UP000887540"/>
    </source>
</evidence>
<feature type="transmembrane region" description="Helical" evidence="6">
    <location>
        <begin position="107"/>
        <end position="128"/>
    </location>
</feature>
<dbReference type="PANTHER" id="PTHR31357">
    <property type="entry name" value="SERPENTINE RECEPTOR CLASS ALPHA-10"/>
    <property type="match status" value="1"/>
</dbReference>
<feature type="transmembrane region" description="Helical" evidence="6">
    <location>
        <begin position="51"/>
        <end position="71"/>
    </location>
</feature>
<dbReference type="GO" id="GO:0016020">
    <property type="term" value="C:membrane"/>
    <property type="evidence" value="ECO:0007669"/>
    <property type="project" value="UniProtKB-SubCell"/>
</dbReference>